<accession>A0A840UF61</accession>
<gene>
    <name evidence="1" type="ORF">HNR38_001521</name>
</gene>
<comment type="caution">
    <text evidence="1">The sequence shown here is derived from an EMBL/GenBank/DDBJ whole genome shotgun (WGS) entry which is preliminary data.</text>
</comment>
<reference evidence="1 2" key="1">
    <citation type="submission" date="2020-08" db="EMBL/GenBank/DDBJ databases">
        <title>Genomic Encyclopedia of Type Strains, Phase IV (KMG-IV): sequencing the most valuable type-strain genomes for metagenomic binning, comparative biology and taxonomic classification.</title>
        <authorList>
            <person name="Goeker M."/>
        </authorList>
    </citation>
    <scope>NUCLEOTIDE SEQUENCE [LARGE SCALE GENOMIC DNA]</scope>
    <source>
        <strain evidence="1 2">DSM 22359</strain>
    </source>
</reference>
<dbReference type="RefSeq" id="WP_183701575.1">
    <property type="nucleotide sequence ID" value="NZ_JACHFE010000003.1"/>
</dbReference>
<protein>
    <recommendedName>
        <fullName evidence="3">Thermostable hemolysin</fullName>
    </recommendedName>
</protein>
<dbReference type="AlphaFoldDB" id="A0A840UF61"/>
<organism evidence="1 2">
    <name type="scientific">Marinobacter oulmenensis</name>
    <dbReference type="NCBI Taxonomy" id="643747"/>
    <lineage>
        <taxon>Bacteria</taxon>
        <taxon>Pseudomonadati</taxon>
        <taxon>Pseudomonadota</taxon>
        <taxon>Gammaproteobacteria</taxon>
        <taxon>Pseudomonadales</taxon>
        <taxon>Marinobacteraceae</taxon>
        <taxon>Marinobacter</taxon>
    </lineage>
</organism>
<evidence type="ECO:0008006" key="3">
    <source>
        <dbReference type="Google" id="ProtNLM"/>
    </source>
</evidence>
<evidence type="ECO:0000313" key="1">
    <source>
        <dbReference type="EMBL" id="MBB5321035.1"/>
    </source>
</evidence>
<dbReference type="InterPro" id="IPR022050">
    <property type="entry name" value="T_hemolysin"/>
</dbReference>
<dbReference type="Pfam" id="PF12261">
    <property type="entry name" value="T_hemolysin"/>
    <property type="match status" value="1"/>
</dbReference>
<name>A0A840UF61_9GAMM</name>
<dbReference type="EMBL" id="JACHFE010000003">
    <property type="protein sequence ID" value="MBB5321035.1"/>
    <property type="molecule type" value="Genomic_DNA"/>
</dbReference>
<dbReference type="Proteomes" id="UP000591735">
    <property type="component" value="Unassembled WGS sequence"/>
</dbReference>
<proteinExistence type="predicted"/>
<evidence type="ECO:0000313" key="2">
    <source>
        <dbReference type="Proteomes" id="UP000591735"/>
    </source>
</evidence>
<keyword evidence="2" id="KW-1185">Reference proteome</keyword>
<sequence>MTDPIMLSTCCLADGQAAHPVVTCAGRLLSRIAPETDTADAVAGFIRRRFLQAYGAEPILRIPDLLALTSAQGTVLAAAGVRNAGKEKLFLEDYLGKPVESALPEPCADRDRVAEIAHLAGVEAGISRYLFACLSVWLDSENYDWVVCTGTDQLRNSFHRLGITTQVLGEALAGQLPDRGAGWGAYYQHHPQVLAIRISDSLSALQRAGLLQRVRLVPGALPDEGGRYGRTA</sequence>